<organism evidence="3 4">
    <name type="scientific">Podospora fimiseda</name>
    <dbReference type="NCBI Taxonomy" id="252190"/>
    <lineage>
        <taxon>Eukaryota</taxon>
        <taxon>Fungi</taxon>
        <taxon>Dikarya</taxon>
        <taxon>Ascomycota</taxon>
        <taxon>Pezizomycotina</taxon>
        <taxon>Sordariomycetes</taxon>
        <taxon>Sordariomycetidae</taxon>
        <taxon>Sordariales</taxon>
        <taxon>Podosporaceae</taxon>
        <taxon>Podospora</taxon>
    </lineage>
</organism>
<comment type="caution">
    <text evidence="3">The sequence shown here is derived from an EMBL/GenBank/DDBJ whole genome shotgun (WGS) entry which is preliminary data.</text>
</comment>
<reference evidence="3" key="1">
    <citation type="journal article" date="2023" name="Mol. Phylogenet. Evol.">
        <title>Genome-scale phylogeny and comparative genomics of the fungal order Sordariales.</title>
        <authorList>
            <person name="Hensen N."/>
            <person name="Bonometti L."/>
            <person name="Westerberg I."/>
            <person name="Brannstrom I.O."/>
            <person name="Guillou S."/>
            <person name="Cros-Aarteil S."/>
            <person name="Calhoun S."/>
            <person name="Haridas S."/>
            <person name="Kuo A."/>
            <person name="Mondo S."/>
            <person name="Pangilinan J."/>
            <person name="Riley R."/>
            <person name="LaButti K."/>
            <person name="Andreopoulos B."/>
            <person name="Lipzen A."/>
            <person name="Chen C."/>
            <person name="Yan M."/>
            <person name="Daum C."/>
            <person name="Ng V."/>
            <person name="Clum A."/>
            <person name="Steindorff A."/>
            <person name="Ohm R.A."/>
            <person name="Martin F."/>
            <person name="Silar P."/>
            <person name="Natvig D.O."/>
            <person name="Lalanne C."/>
            <person name="Gautier V."/>
            <person name="Ament-Velasquez S.L."/>
            <person name="Kruys A."/>
            <person name="Hutchinson M.I."/>
            <person name="Powell A.J."/>
            <person name="Barry K."/>
            <person name="Miller A.N."/>
            <person name="Grigoriev I.V."/>
            <person name="Debuchy R."/>
            <person name="Gladieux P."/>
            <person name="Hiltunen Thoren M."/>
            <person name="Johannesson H."/>
        </authorList>
    </citation>
    <scope>NUCLEOTIDE SEQUENCE</scope>
    <source>
        <strain evidence="3">CBS 990.96</strain>
    </source>
</reference>
<protein>
    <recommendedName>
        <fullName evidence="2">Cell wall mannoprotein PIR1-like C-terminal domain-containing protein</fullName>
    </recommendedName>
</protein>
<keyword evidence="1" id="KW-0732">Signal</keyword>
<dbReference type="EMBL" id="MU865294">
    <property type="protein sequence ID" value="KAK4231164.1"/>
    <property type="molecule type" value="Genomic_DNA"/>
</dbReference>
<dbReference type="PANTHER" id="PTHR39613">
    <property type="entry name" value="ANCHORED CELL WALL PROTEIN, PUTATIVE (AFU_ORTHOLOGUE AFUA_4G08960)-RELATED"/>
    <property type="match status" value="1"/>
</dbReference>
<dbReference type="AlphaFoldDB" id="A0AAN7BWY8"/>
<feature type="domain" description="Cell wall mannoprotein PIR1-like C-terminal" evidence="2">
    <location>
        <begin position="68"/>
        <end position="141"/>
    </location>
</feature>
<feature type="chain" id="PRO_5043055742" description="Cell wall mannoprotein PIR1-like C-terminal domain-containing protein" evidence="1">
    <location>
        <begin position="19"/>
        <end position="366"/>
    </location>
</feature>
<evidence type="ECO:0000259" key="2">
    <source>
        <dbReference type="Pfam" id="PF22799"/>
    </source>
</evidence>
<dbReference type="Pfam" id="PF22799">
    <property type="entry name" value="PIR1-like_C"/>
    <property type="match status" value="1"/>
</dbReference>
<keyword evidence="4" id="KW-1185">Reference proteome</keyword>
<feature type="signal peptide" evidence="1">
    <location>
        <begin position="1"/>
        <end position="18"/>
    </location>
</feature>
<accession>A0AAN7BWY8</accession>
<proteinExistence type="predicted"/>
<dbReference type="InterPro" id="IPR054508">
    <property type="entry name" value="PIR1-like_C"/>
</dbReference>
<evidence type="ECO:0000256" key="1">
    <source>
        <dbReference type="SAM" id="SignalP"/>
    </source>
</evidence>
<dbReference type="Proteomes" id="UP001301958">
    <property type="component" value="Unassembled WGS sequence"/>
</dbReference>
<name>A0AAN7BWY8_9PEZI</name>
<evidence type="ECO:0000313" key="3">
    <source>
        <dbReference type="EMBL" id="KAK4231164.1"/>
    </source>
</evidence>
<dbReference type="PANTHER" id="PTHR39613:SF1">
    <property type="entry name" value="ANCHORED CELL WALL PROTEIN, PUTATIVE (AFU_ORTHOLOGUE AFUA_4G08960)-RELATED"/>
    <property type="match status" value="1"/>
</dbReference>
<sequence>MLFFTLLVLGLSVVAATAHKKDDDDHGDCAFRLTGVTNVNVTVGQLPGGQVQGGNLNNTAITFHLFAGGLYDDEERGCWWADPSTVLVCDIFPPDSPDPVYEIADDGCLHFNGSSTFYACKAGRYGRVNYYLEQRDATCRPAYLVADNSCQSQASPPPSPEFTTVITTAVIPERTTTTISSTTSLSTFHSERNTFISATAPFSTSISWYTRPTPSSIPHRLPPPSYNTTLLPSGSSYATGGLLPSETPLWQNTTWYPPVLPTPTTTSYPILCGDTTTSTSTVTTTTTHTQIEVVPIVTYTVWKTTHVHTPGGPVTVTTVTVTQGVEAAESTVEVVFALEVVEIGDEEEGKGYGDMYGGYDYGKKGE</sequence>
<reference evidence="3" key="2">
    <citation type="submission" date="2023-05" db="EMBL/GenBank/DDBJ databases">
        <authorList>
            <consortium name="Lawrence Berkeley National Laboratory"/>
            <person name="Steindorff A."/>
            <person name="Hensen N."/>
            <person name="Bonometti L."/>
            <person name="Westerberg I."/>
            <person name="Brannstrom I.O."/>
            <person name="Guillou S."/>
            <person name="Cros-Aarteil S."/>
            <person name="Calhoun S."/>
            <person name="Haridas S."/>
            <person name="Kuo A."/>
            <person name="Mondo S."/>
            <person name="Pangilinan J."/>
            <person name="Riley R."/>
            <person name="Labutti K."/>
            <person name="Andreopoulos B."/>
            <person name="Lipzen A."/>
            <person name="Chen C."/>
            <person name="Yanf M."/>
            <person name="Daum C."/>
            <person name="Ng V."/>
            <person name="Clum A."/>
            <person name="Ohm R."/>
            <person name="Martin F."/>
            <person name="Silar P."/>
            <person name="Natvig D."/>
            <person name="Lalanne C."/>
            <person name="Gautier V."/>
            <person name="Ament-Velasquez S.L."/>
            <person name="Kruys A."/>
            <person name="Hutchinson M.I."/>
            <person name="Powell A.J."/>
            <person name="Barry K."/>
            <person name="Miller A.N."/>
            <person name="Grigoriev I.V."/>
            <person name="Debuchy R."/>
            <person name="Gladieux P."/>
            <person name="Thoren M.H."/>
            <person name="Johannesson H."/>
        </authorList>
    </citation>
    <scope>NUCLEOTIDE SEQUENCE</scope>
    <source>
        <strain evidence="3">CBS 990.96</strain>
    </source>
</reference>
<gene>
    <name evidence="3" type="ORF">QBC38DRAFT_259858</name>
</gene>
<evidence type="ECO:0000313" key="4">
    <source>
        <dbReference type="Proteomes" id="UP001301958"/>
    </source>
</evidence>